<name>A0A1G6KZ34_9ACTN</name>
<evidence type="ECO:0000256" key="4">
    <source>
        <dbReference type="SAM" id="MobiDB-lite"/>
    </source>
</evidence>
<protein>
    <submittedName>
        <fullName evidence="6">DNA-binding transcriptional regulator, GntR family</fullName>
    </submittedName>
</protein>
<feature type="domain" description="HTH gntR-type" evidence="5">
    <location>
        <begin position="40"/>
        <end position="107"/>
    </location>
</feature>
<accession>A0A1G6KZ34</accession>
<dbReference type="Pfam" id="PF00392">
    <property type="entry name" value="GntR"/>
    <property type="match status" value="1"/>
</dbReference>
<sequence length="252" mass="27304">MYEKNGARVTSGPDNLRSVPQNGPMSETVGSFGTLHLEHSSTVDRVAQELRRAVFDGELESGTPLREVALAASLGVSRPTVREALTILVAEGLATREPNRGVHVATPEVDSVRDVCAARWVLEGAGVLRWAEADESQRGRVRSTLEAYTSAVRRGASYQELNERHLAFHVSLVGLTGSPRLVAMADNLVVELKLALAQVERIRRNAHDEADNHTALLLLLEDGDTAAAHAFLRQHLIDAEDDIIDALGLSPN</sequence>
<dbReference type="PRINTS" id="PR00035">
    <property type="entry name" value="HTHGNTR"/>
</dbReference>
<keyword evidence="7" id="KW-1185">Reference proteome</keyword>
<dbReference type="InterPro" id="IPR008920">
    <property type="entry name" value="TF_FadR/GntR_C"/>
</dbReference>
<dbReference type="PANTHER" id="PTHR43537">
    <property type="entry name" value="TRANSCRIPTIONAL REGULATOR, GNTR FAMILY"/>
    <property type="match status" value="1"/>
</dbReference>
<dbReference type="EMBL" id="FMZM01000002">
    <property type="protein sequence ID" value="SDC36362.1"/>
    <property type="molecule type" value="Genomic_DNA"/>
</dbReference>
<dbReference type="GO" id="GO:0003700">
    <property type="term" value="F:DNA-binding transcription factor activity"/>
    <property type="evidence" value="ECO:0007669"/>
    <property type="project" value="InterPro"/>
</dbReference>
<dbReference type="InterPro" id="IPR036388">
    <property type="entry name" value="WH-like_DNA-bd_sf"/>
</dbReference>
<dbReference type="GO" id="GO:0003677">
    <property type="term" value="F:DNA binding"/>
    <property type="evidence" value="ECO:0007669"/>
    <property type="project" value="UniProtKB-KW"/>
</dbReference>
<dbReference type="SUPFAM" id="SSF48008">
    <property type="entry name" value="GntR ligand-binding domain-like"/>
    <property type="match status" value="1"/>
</dbReference>
<evidence type="ECO:0000313" key="7">
    <source>
        <dbReference type="Proteomes" id="UP000199034"/>
    </source>
</evidence>
<dbReference type="Proteomes" id="UP000199034">
    <property type="component" value="Unassembled WGS sequence"/>
</dbReference>
<dbReference type="PROSITE" id="PS50949">
    <property type="entry name" value="HTH_GNTR"/>
    <property type="match status" value="1"/>
</dbReference>
<dbReference type="InterPro" id="IPR000524">
    <property type="entry name" value="Tscrpt_reg_HTH_GntR"/>
</dbReference>
<dbReference type="Pfam" id="PF07729">
    <property type="entry name" value="FCD"/>
    <property type="match status" value="1"/>
</dbReference>
<dbReference type="Gene3D" id="1.10.10.10">
    <property type="entry name" value="Winged helix-like DNA-binding domain superfamily/Winged helix DNA-binding domain"/>
    <property type="match status" value="1"/>
</dbReference>
<proteinExistence type="predicted"/>
<keyword evidence="3" id="KW-0804">Transcription</keyword>
<dbReference type="SMART" id="SM00345">
    <property type="entry name" value="HTH_GNTR"/>
    <property type="match status" value="1"/>
</dbReference>
<feature type="region of interest" description="Disordered" evidence="4">
    <location>
        <begin position="1"/>
        <end position="27"/>
    </location>
</feature>
<evidence type="ECO:0000259" key="5">
    <source>
        <dbReference type="PROSITE" id="PS50949"/>
    </source>
</evidence>
<dbReference type="InterPro" id="IPR011711">
    <property type="entry name" value="GntR_C"/>
</dbReference>
<dbReference type="STRING" id="1045774.SAMN05421872_10260"/>
<dbReference type="SUPFAM" id="SSF46785">
    <property type="entry name" value="Winged helix' DNA-binding domain"/>
    <property type="match status" value="1"/>
</dbReference>
<gene>
    <name evidence="6" type="ORF">SAMN05421872_10260</name>
</gene>
<evidence type="ECO:0000313" key="6">
    <source>
        <dbReference type="EMBL" id="SDC36362.1"/>
    </source>
</evidence>
<dbReference type="SMART" id="SM00895">
    <property type="entry name" value="FCD"/>
    <property type="match status" value="1"/>
</dbReference>
<evidence type="ECO:0000256" key="2">
    <source>
        <dbReference type="ARBA" id="ARBA00023125"/>
    </source>
</evidence>
<keyword evidence="2 6" id="KW-0238">DNA-binding</keyword>
<dbReference type="CDD" id="cd07377">
    <property type="entry name" value="WHTH_GntR"/>
    <property type="match status" value="1"/>
</dbReference>
<organism evidence="6 7">
    <name type="scientific">Nocardioides lianchengensis</name>
    <dbReference type="NCBI Taxonomy" id="1045774"/>
    <lineage>
        <taxon>Bacteria</taxon>
        <taxon>Bacillati</taxon>
        <taxon>Actinomycetota</taxon>
        <taxon>Actinomycetes</taxon>
        <taxon>Propionibacteriales</taxon>
        <taxon>Nocardioidaceae</taxon>
        <taxon>Nocardioides</taxon>
    </lineage>
</organism>
<evidence type="ECO:0000256" key="1">
    <source>
        <dbReference type="ARBA" id="ARBA00023015"/>
    </source>
</evidence>
<dbReference type="InterPro" id="IPR036390">
    <property type="entry name" value="WH_DNA-bd_sf"/>
</dbReference>
<dbReference type="AlphaFoldDB" id="A0A1G6KZ34"/>
<keyword evidence="1" id="KW-0805">Transcription regulation</keyword>
<dbReference type="PANTHER" id="PTHR43537:SF5">
    <property type="entry name" value="UXU OPERON TRANSCRIPTIONAL REGULATOR"/>
    <property type="match status" value="1"/>
</dbReference>
<feature type="compositionally biased region" description="Polar residues" evidence="4">
    <location>
        <begin position="18"/>
        <end position="27"/>
    </location>
</feature>
<evidence type="ECO:0000256" key="3">
    <source>
        <dbReference type="ARBA" id="ARBA00023163"/>
    </source>
</evidence>
<dbReference type="Gene3D" id="1.20.120.530">
    <property type="entry name" value="GntR ligand-binding domain-like"/>
    <property type="match status" value="1"/>
</dbReference>
<reference evidence="6 7" key="1">
    <citation type="submission" date="2016-10" db="EMBL/GenBank/DDBJ databases">
        <authorList>
            <person name="de Groot N.N."/>
        </authorList>
    </citation>
    <scope>NUCLEOTIDE SEQUENCE [LARGE SCALE GENOMIC DNA]</scope>
    <source>
        <strain evidence="6 7">CGMCC 4.6858</strain>
    </source>
</reference>